<reference evidence="2" key="1">
    <citation type="submission" date="2021-03" db="EMBL/GenBank/DDBJ databases">
        <authorList>
            <person name="Bekaert M."/>
        </authorList>
    </citation>
    <scope>NUCLEOTIDE SEQUENCE</scope>
</reference>
<name>A0A8S3QNR1_MYTED</name>
<evidence type="ECO:0000313" key="2">
    <source>
        <dbReference type="EMBL" id="CAG2198505.1"/>
    </source>
</evidence>
<feature type="region of interest" description="Disordered" evidence="1">
    <location>
        <begin position="139"/>
        <end position="167"/>
    </location>
</feature>
<protein>
    <submittedName>
        <fullName evidence="2">Uncharacterized protein</fullName>
    </submittedName>
</protein>
<dbReference type="Proteomes" id="UP000683360">
    <property type="component" value="Unassembled WGS sequence"/>
</dbReference>
<dbReference type="EMBL" id="CAJPWZ010000682">
    <property type="protein sequence ID" value="CAG2198505.1"/>
    <property type="molecule type" value="Genomic_DNA"/>
</dbReference>
<evidence type="ECO:0000256" key="1">
    <source>
        <dbReference type="SAM" id="MobiDB-lite"/>
    </source>
</evidence>
<keyword evidence="3" id="KW-1185">Reference proteome</keyword>
<proteinExistence type="predicted"/>
<evidence type="ECO:0000313" key="3">
    <source>
        <dbReference type="Proteomes" id="UP000683360"/>
    </source>
</evidence>
<gene>
    <name evidence="2" type="ORF">MEDL_13271</name>
</gene>
<comment type="caution">
    <text evidence="2">The sequence shown here is derived from an EMBL/GenBank/DDBJ whole genome shotgun (WGS) entry which is preliminary data.</text>
</comment>
<sequence>MCTTRQKDKNEKYSDVVQSFQGNKDSLPRNIMVVDSYAEISQGTVSVRMINIGLEDVWINQKTGVGTSHSASLIHEVSQGILRMVVVPYVSRREICDTGKVDMMQNSSSDITEDSNLSFGGWNVTIVDPNSITIQIEHQESAGDEQDVTTASINMAPPPDCDTSRRR</sequence>
<organism evidence="2 3">
    <name type="scientific">Mytilus edulis</name>
    <name type="common">Blue mussel</name>
    <dbReference type="NCBI Taxonomy" id="6550"/>
    <lineage>
        <taxon>Eukaryota</taxon>
        <taxon>Metazoa</taxon>
        <taxon>Spiralia</taxon>
        <taxon>Lophotrochozoa</taxon>
        <taxon>Mollusca</taxon>
        <taxon>Bivalvia</taxon>
        <taxon>Autobranchia</taxon>
        <taxon>Pteriomorphia</taxon>
        <taxon>Mytilida</taxon>
        <taxon>Mytiloidea</taxon>
        <taxon>Mytilidae</taxon>
        <taxon>Mytilinae</taxon>
        <taxon>Mytilus</taxon>
    </lineage>
</organism>
<dbReference type="AlphaFoldDB" id="A0A8S3QNR1"/>
<accession>A0A8S3QNR1</accession>